<dbReference type="EMBL" id="JAHHGM010000004">
    <property type="protein sequence ID" value="MBT2988425.1"/>
    <property type="molecule type" value="Genomic_DNA"/>
</dbReference>
<keyword evidence="4" id="KW-0804">Transcription</keyword>
<dbReference type="InterPro" id="IPR036388">
    <property type="entry name" value="WH-like_DNA-bd_sf"/>
</dbReference>
<evidence type="ECO:0000256" key="2">
    <source>
        <dbReference type="ARBA" id="ARBA00023015"/>
    </source>
</evidence>
<dbReference type="InterPro" id="IPR013324">
    <property type="entry name" value="RNA_pol_sigma_r3/r4-like"/>
</dbReference>
<evidence type="ECO:0000256" key="1">
    <source>
        <dbReference type="ARBA" id="ARBA00010641"/>
    </source>
</evidence>
<evidence type="ECO:0000256" key="3">
    <source>
        <dbReference type="ARBA" id="ARBA00023082"/>
    </source>
</evidence>
<keyword evidence="3" id="KW-0731">Sigma factor</keyword>
<dbReference type="InterPro" id="IPR013325">
    <property type="entry name" value="RNA_pol_sigma_r2"/>
</dbReference>
<dbReference type="InterPro" id="IPR013249">
    <property type="entry name" value="RNA_pol_sigma70_r4_t2"/>
</dbReference>
<dbReference type="PANTHER" id="PTHR43133">
    <property type="entry name" value="RNA POLYMERASE ECF-TYPE SIGMA FACTO"/>
    <property type="match status" value="1"/>
</dbReference>
<dbReference type="AlphaFoldDB" id="A0A944MCB7"/>
<reference evidence="7 8" key="1">
    <citation type="submission" date="2021-05" db="EMBL/GenBank/DDBJ databases">
        <title>Genetic and Functional Diversity in Clade A Lucinid endosymbionts from the Bahamas.</title>
        <authorList>
            <person name="Giani N.M."/>
            <person name="Engel A.S."/>
            <person name="Campbell B.J."/>
        </authorList>
    </citation>
    <scope>NUCLEOTIDE SEQUENCE [LARGE SCALE GENOMIC DNA]</scope>
    <source>
        <strain evidence="7">LUC16012Gg_MoonRockCtena</strain>
    </source>
</reference>
<dbReference type="GO" id="GO:0006352">
    <property type="term" value="P:DNA-templated transcription initiation"/>
    <property type="evidence" value="ECO:0007669"/>
    <property type="project" value="InterPro"/>
</dbReference>
<dbReference type="GO" id="GO:0016987">
    <property type="term" value="F:sigma factor activity"/>
    <property type="evidence" value="ECO:0007669"/>
    <property type="project" value="UniProtKB-KW"/>
</dbReference>
<feature type="domain" description="RNA polymerase sigma factor 70 region 4 type 2" evidence="6">
    <location>
        <begin position="141"/>
        <end position="189"/>
    </location>
</feature>
<dbReference type="Gene3D" id="1.10.1740.10">
    <property type="match status" value="1"/>
</dbReference>
<dbReference type="GO" id="GO:0003677">
    <property type="term" value="F:DNA binding"/>
    <property type="evidence" value="ECO:0007669"/>
    <property type="project" value="InterPro"/>
</dbReference>
<dbReference type="GO" id="GO:0003899">
    <property type="term" value="F:DNA-directed RNA polymerase activity"/>
    <property type="evidence" value="ECO:0007669"/>
    <property type="project" value="UniProtKB-EC"/>
</dbReference>
<dbReference type="Proteomes" id="UP000770889">
    <property type="component" value="Unassembled WGS sequence"/>
</dbReference>
<dbReference type="SUPFAM" id="SSF88946">
    <property type="entry name" value="Sigma2 domain of RNA polymerase sigma factors"/>
    <property type="match status" value="1"/>
</dbReference>
<evidence type="ECO:0000259" key="5">
    <source>
        <dbReference type="Pfam" id="PF04542"/>
    </source>
</evidence>
<organism evidence="7 8">
    <name type="scientific">Candidatus Thiodiazotropha taylori</name>
    <dbReference type="NCBI Taxonomy" id="2792791"/>
    <lineage>
        <taxon>Bacteria</taxon>
        <taxon>Pseudomonadati</taxon>
        <taxon>Pseudomonadota</taxon>
        <taxon>Gammaproteobacteria</taxon>
        <taxon>Chromatiales</taxon>
        <taxon>Sedimenticolaceae</taxon>
        <taxon>Candidatus Thiodiazotropha</taxon>
    </lineage>
</organism>
<protein>
    <submittedName>
        <fullName evidence="7">RNA polymerase sigma factor</fullName>
        <ecNumber evidence="7">2.7.7.6</ecNumber>
    </submittedName>
</protein>
<feature type="domain" description="RNA polymerase sigma-70 region 2" evidence="5">
    <location>
        <begin position="29"/>
        <end position="95"/>
    </location>
</feature>
<evidence type="ECO:0000259" key="6">
    <source>
        <dbReference type="Pfam" id="PF08281"/>
    </source>
</evidence>
<dbReference type="InterPro" id="IPR039425">
    <property type="entry name" value="RNA_pol_sigma-70-like"/>
</dbReference>
<dbReference type="InterPro" id="IPR014284">
    <property type="entry name" value="RNA_pol_sigma-70_dom"/>
</dbReference>
<dbReference type="PANTHER" id="PTHR43133:SF64">
    <property type="entry name" value="ECF SIGMA FACTOR"/>
    <property type="match status" value="1"/>
</dbReference>
<dbReference type="CDD" id="cd06171">
    <property type="entry name" value="Sigma70_r4"/>
    <property type="match status" value="1"/>
</dbReference>
<keyword evidence="7" id="KW-0808">Transferase</keyword>
<sequence length="201" mass="23351">MGIGLDYCKLGTIDHHKEPILESSQALEQFLIQVERRAFTMAELATGNRDDALDLVQDAMLGLVKRYGDRTSEEWPPLFYRILQSRIRDWYRRTRVRNRFRVWLGRSGKDPGQETDPIQEAVDHKLPNMVDQLASHVAMDDLLSSLRDLPMRQQQAFLLRTWEGLSVSETAYAMGCSEGSVKTHYSRAIHRLKERLEDFRT</sequence>
<dbReference type="NCBIfam" id="TIGR02937">
    <property type="entry name" value="sigma70-ECF"/>
    <property type="match status" value="1"/>
</dbReference>
<proteinExistence type="inferred from homology"/>
<dbReference type="NCBIfam" id="NF006550">
    <property type="entry name" value="PRK09047.1"/>
    <property type="match status" value="1"/>
</dbReference>
<dbReference type="Pfam" id="PF04542">
    <property type="entry name" value="Sigma70_r2"/>
    <property type="match status" value="1"/>
</dbReference>
<evidence type="ECO:0000313" key="8">
    <source>
        <dbReference type="Proteomes" id="UP000770889"/>
    </source>
</evidence>
<evidence type="ECO:0000313" key="7">
    <source>
        <dbReference type="EMBL" id="MBT2988425.1"/>
    </source>
</evidence>
<comment type="similarity">
    <text evidence="1">Belongs to the sigma-70 factor family. ECF subfamily.</text>
</comment>
<name>A0A944MCB7_9GAMM</name>
<accession>A0A944MCB7</accession>
<comment type="caution">
    <text evidence="7">The sequence shown here is derived from an EMBL/GenBank/DDBJ whole genome shotgun (WGS) entry which is preliminary data.</text>
</comment>
<dbReference type="InterPro" id="IPR007627">
    <property type="entry name" value="RNA_pol_sigma70_r2"/>
</dbReference>
<dbReference type="EC" id="2.7.7.6" evidence="7"/>
<dbReference type="Gene3D" id="1.10.10.10">
    <property type="entry name" value="Winged helix-like DNA-binding domain superfamily/Winged helix DNA-binding domain"/>
    <property type="match status" value="1"/>
</dbReference>
<keyword evidence="7" id="KW-0548">Nucleotidyltransferase</keyword>
<keyword evidence="2" id="KW-0805">Transcription regulation</keyword>
<evidence type="ECO:0000256" key="4">
    <source>
        <dbReference type="ARBA" id="ARBA00023163"/>
    </source>
</evidence>
<gene>
    <name evidence="7" type="ORF">KME65_05630</name>
</gene>
<dbReference type="Pfam" id="PF08281">
    <property type="entry name" value="Sigma70_r4_2"/>
    <property type="match status" value="1"/>
</dbReference>
<dbReference type="SUPFAM" id="SSF88659">
    <property type="entry name" value="Sigma3 and sigma4 domains of RNA polymerase sigma factors"/>
    <property type="match status" value="1"/>
</dbReference>